<evidence type="ECO:0000313" key="2">
    <source>
        <dbReference type="Proteomes" id="UP000663844"/>
    </source>
</evidence>
<reference evidence="1" key="1">
    <citation type="submission" date="2021-02" db="EMBL/GenBank/DDBJ databases">
        <authorList>
            <person name="Nowell W R."/>
        </authorList>
    </citation>
    <scope>NUCLEOTIDE SEQUENCE</scope>
</reference>
<evidence type="ECO:0000313" key="1">
    <source>
        <dbReference type="EMBL" id="CAF4350395.1"/>
    </source>
</evidence>
<protein>
    <submittedName>
        <fullName evidence="1">Uncharacterized protein</fullName>
    </submittedName>
</protein>
<gene>
    <name evidence="1" type="ORF">OXD698_LOCUS48738</name>
</gene>
<comment type="caution">
    <text evidence="1">The sequence shown here is derived from an EMBL/GenBank/DDBJ whole genome shotgun (WGS) entry which is preliminary data.</text>
</comment>
<name>A0A820KYC0_9BILA</name>
<accession>A0A820KYC0</accession>
<dbReference type="AlphaFoldDB" id="A0A820KYC0"/>
<feature type="non-terminal residue" evidence="1">
    <location>
        <position position="1"/>
    </location>
</feature>
<dbReference type="EMBL" id="CAJOAZ010020865">
    <property type="protein sequence ID" value="CAF4350395.1"/>
    <property type="molecule type" value="Genomic_DNA"/>
</dbReference>
<organism evidence="1 2">
    <name type="scientific">Adineta steineri</name>
    <dbReference type="NCBI Taxonomy" id="433720"/>
    <lineage>
        <taxon>Eukaryota</taxon>
        <taxon>Metazoa</taxon>
        <taxon>Spiralia</taxon>
        <taxon>Gnathifera</taxon>
        <taxon>Rotifera</taxon>
        <taxon>Eurotatoria</taxon>
        <taxon>Bdelloidea</taxon>
        <taxon>Adinetida</taxon>
        <taxon>Adinetidae</taxon>
        <taxon>Adineta</taxon>
    </lineage>
</organism>
<proteinExistence type="predicted"/>
<sequence>LNIRFRVLLNTSQADLLSRTHPVRLSGTVIASSAVLPYIRGLKYVCHSNMCPLSDRKRQKFVLFDNEHPHSCKIGETILCDGCDLVLHEDINKRWISEKLIISVKIKEPKTSILSSTSNLELDSLLSNAYTIVVRGK</sequence>
<dbReference type="Proteomes" id="UP000663844">
    <property type="component" value="Unassembled WGS sequence"/>
</dbReference>